<dbReference type="Pfam" id="PF04149">
    <property type="entry name" value="DUF397"/>
    <property type="match status" value="1"/>
</dbReference>
<comment type="caution">
    <text evidence="2">The sequence shown here is derived from an EMBL/GenBank/DDBJ whole genome shotgun (WGS) entry which is preliminary data.</text>
</comment>
<name>A0A5B0AKV6_9ACTN</name>
<accession>A0A5B0AKV6</accession>
<gene>
    <name evidence="2" type="ORF">FGF04_28240</name>
</gene>
<evidence type="ECO:0000259" key="1">
    <source>
        <dbReference type="Pfam" id="PF04149"/>
    </source>
</evidence>
<protein>
    <submittedName>
        <fullName evidence="2">DUF397 domain-containing protein</fullName>
    </submittedName>
</protein>
<dbReference type="AlphaFoldDB" id="A0A5B0AKV6"/>
<dbReference type="RefSeq" id="WP_149514148.1">
    <property type="nucleotide sequence ID" value="NZ_VDFC01000047.1"/>
</dbReference>
<feature type="domain" description="DUF397" evidence="1">
    <location>
        <begin position="4"/>
        <end position="56"/>
    </location>
</feature>
<sequence length="64" mass="7058">MPALNWQKSTYSGDSSNCVYVAATPTGQIHLRESDTPDTILITTRPRLHALIRTLKAHPSPRAT</sequence>
<evidence type="ECO:0000313" key="3">
    <source>
        <dbReference type="Proteomes" id="UP000324965"/>
    </source>
</evidence>
<organism evidence="2 3">
    <name type="scientific">Streptomyces apricus</name>
    <dbReference type="NCBI Taxonomy" id="1828112"/>
    <lineage>
        <taxon>Bacteria</taxon>
        <taxon>Bacillati</taxon>
        <taxon>Actinomycetota</taxon>
        <taxon>Actinomycetes</taxon>
        <taxon>Kitasatosporales</taxon>
        <taxon>Streptomycetaceae</taxon>
        <taxon>Streptomyces</taxon>
    </lineage>
</organism>
<dbReference type="EMBL" id="VDFC01000047">
    <property type="protein sequence ID" value="KAA0930464.1"/>
    <property type="molecule type" value="Genomic_DNA"/>
</dbReference>
<dbReference type="InterPro" id="IPR007278">
    <property type="entry name" value="DUF397"/>
</dbReference>
<dbReference type="OrthoDB" id="3436866at2"/>
<dbReference type="Proteomes" id="UP000324965">
    <property type="component" value="Unassembled WGS sequence"/>
</dbReference>
<reference evidence="2 3" key="1">
    <citation type="submission" date="2019-05" db="EMBL/GenBank/DDBJ databases">
        <authorList>
            <person name="Hariharan J."/>
            <person name="Choudoir M.J."/>
            <person name="Diebold P."/>
            <person name="Panke-Buisse K."/>
            <person name="Buckley D.H."/>
        </authorList>
    </citation>
    <scope>NUCLEOTIDE SEQUENCE [LARGE SCALE GENOMIC DNA]</scope>
    <source>
        <strain evidence="2 3">SUN51</strain>
    </source>
</reference>
<proteinExistence type="predicted"/>
<keyword evidence="3" id="KW-1185">Reference proteome</keyword>
<evidence type="ECO:0000313" key="2">
    <source>
        <dbReference type="EMBL" id="KAA0930464.1"/>
    </source>
</evidence>